<feature type="region of interest" description="Disordered" evidence="1">
    <location>
        <begin position="56"/>
        <end position="119"/>
    </location>
</feature>
<evidence type="ECO:0000313" key="2">
    <source>
        <dbReference type="EMBL" id="KAL2489047.1"/>
    </source>
</evidence>
<keyword evidence="3" id="KW-1185">Reference proteome</keyword>
<reference evidence="3" key="1">
    <citation type="submission" date="2024-07" db="EMBL/GenBank/DDBJ databases">
        <title>Two chromosome-level genome assemblies of Korean endemic species Abeliophyllum distichum and Forsythia ovata (Oleaceae).</title>
        <authorList>
            <person name="Jang H."/>
        </authorList>
    </citation>
    <scope>NUCLEOTIDE SEQUENCE [LARGE SCALE GENOMIC DNA]</scope>
</reference>
<comment type="caution">
    <text evidence="2">The sequence shown here is derived from an EMBL/GenBank/DDBJ whole genome shotgun (WGS) entry which is preliminary data.</text>
</comment>
<evidence type="ECO:0000313" key="3">
    <source>
        <dbReference type="Proteomes" id="UP001604277"/>
    </source>
</evidence>
<dbReference type="Proteomes" id="UP001604277">
    <property type="component" value="Unassembled WGS sequence"/>
</dbReference>
<protein>
    <submittedName>
        <fullName evidence="2">Uncharacterized protein</fullName>
    </submittedName>
</protein>
<sequence>MDLVEDWVEHVTELSRGHDDPDSDPENWACNQYHYDLSLADFTKLRDLYRVLERELGAKETEKQKTKGAGSDVGGPPNDDDLKVLEEGGLSKKARRPRTASFKSLQNIEAGGDGVPVVL</sequence>
<dbReference type="AlphaFoldDB" id="A0ABD1RKY0"/>
<accession>A0ABD1RKY0</accession>
<dbReference type="EMBL" id="JBFOLJ010000012">
    <property type="protein sequence ID" value="KAL2489047.1"/>
    <property type="molecule type" value="Genomic_DNA"/>
</dbReference>
<feature type="compositionally biased region" description="Basic and acidic residues" evidence="1">
    <location>
        <begin position="56"/>
        <end position="65"/>
    </location>
</feature>
<feature type="compositionally biased region" description="Basic and acidic residues" evidence="1">
    <location>
        <begin position="80"/>
        <end position="90"/>
    </location>
</feature>
<gene>
    <name evidence="2" type="ORF">Fot_42339</name>
</gene>
<proteinExistence type="predicted"/>
<organism evidence="2 3">
    <name type="scientific">Forsythia ovata</name>
    <dbReference type="NCBI Taxonomy" id="205694"/>
    <lineage>
        <taxon>Eukaryota</taxon>
        <taxon>Viridiplantae</taxon>
        <taxon>Streptophyta</taxon>
        <taxon>Embryophyta</taxon>
        <taxon>Tracheophyta</taxon>
        <taxon>Spermatophyta</taxon>
        <taxon>Magnoliopsida</taxon>
        <taxon>eudicotyledons</taxon>
        <taxon>Gunneridae</taxon>
        <taxon>Pentapetalae</taxon>
        <taxon>asterids</taxon>
        <taxon>lamiids</taxon>
        <taxon>Lamiales</taxon>
        <taxon>Oleaceae</taxon>
        <taxon>Forsythieae</taxon>
        <taxon>Forsythia</taxon>
    </lineage>
</organism>
<evidence type="ECO:0000256" key="1">
    <source>
        <dbReference type="SAM" id="MobiDB-lite"/>
    </source>
</evidence>
<name>A0ABD1RKY0_9LAMI</name>